<evidence type="ECO:0000313" key="2">
    <source>
        <dbReference type="EMBL" id="ALJ28880.1"/>
    </source>
</evidence>
<evidence type="ECO:0000313" key="3">
    <source>
        <dbReference type="Proteomes" id="UP000061010"/>
    </source>
</evidence>
<keyword evidence="1" id="KW-0732">Signal</keyword>
<reference evidence="2 3" key="1">
    <citation type="journal article" date="2015" name="Genome Announc.">
        <title>Complete Genome Sequencing of Stenotrophomonas acidaminiphila ZAC14D2_NAIMI4_2, a Multidrug-Resistant Strain Isolated from Sediments of a Polluted River in Mexico, Uncovers New Antibiotic Resistance Genes and a Novel Class-II Lasso Peptide Biosynthesis Gene Cluster.</title>
        <authorList>
            <person name="Vinuesa P."/>
            <person name="Ochoa-Sanchez L.E."/>
        </authorList>
    </citation>
    <scope>NUCLEOTIDE SEQUENCE [LARGE SCALE GENOMIC DNA]</scope>
    <source>
        <strain evidence="2 3">ZAC14D2_NAIMI4_2</strain>
    </source>
</reference>
<dbReference type="Proteomes" id="UP000061010">
    <property type="component" value="Chromosome"/>
</dbReference>
<dbReference type="PATRIC" id="fig|128780.6.peg.2540"/>
<dbReference type="KEGG" id="sacz:AOT14_25180"/>
<dbReference type="PROSITE" id="PS51257">
    <property type="entry name" value="PROKAR_LIPOPROTEIN"/>
    <property type="match status" value="1"/>
</dbReference>
<name>A0A0S1B1C1_9GAMM</name>
<keyword evidence="3" id="KW-1185">Reference proteome</keyword>
<gene>
    <name evidence="2" type="ORF">AOT14_25180</name>
</gene>
<evidence type="ECO:0000256" key="1">
    <source>
        <dbReference type="SAM" id="SignalP"/>
    </source>
</evidence>
<dbReference type="AlphaFoldDB" id="A0A0S1B1C1"/>
<organism evidence="2 3">
    <name type="scientific">Stenotrophomonas acidaminiphila</name>
    <dbReference type="NCBI Taxonomy" id="128780"/>
    <lineage>
        <taxon>Bacteria</taxon>
        <taxon>Pseudomonadati</taxon>
        <taxon>Pseudomonadota</taxon>
        <taxon>Gammaproteobacteria</taxon>
        <taxon>Lysobacterales</taxon>
        <taxon>Lysobacteraceae</taxon>
        <taxon>Stenotrophomonas</taxon>
    </lineage>
</organism>
<sequence precursor="true">MRNTAAWAALAALAAMTSACASFSVTDDAIERNTAQALGLAKGTFTVTDRSNDGVKASYMVRTESGKQYSCYVTGGVSQLGRAVSDAICSELGKGGAIGKPATGGTCNALLKAAGKC</sequence>
<proteinExistence type="predicted"/>
<feature type="signal peptide" evidence="1">
    <location>
        <begin position="1"/>
        <end position="21"/>
    </location>
</feature>
<protein>
    <submittedName>
        <fullName evidence="2">Membrane protein</fullName>
    </submittedName>
</protein>
<feature type="chain" id="PRO_5006588477" evidence="1">
    <location>
        <begin position="22"/>
        <end position="117"/>
    </location>
</feature>
<accession>A0A0S1B1C1</accession>
<dbReference type="EMBL" id="CP012900">
    <property type="protein sequence ID" value="ALJ28880.1"/>
    <property type="molecule type" value="Genomic_DNA"/>
</dbReference>